<keyword evidence="2" id="KW-1185">Reference proteome</keyword>
<dbReference type="EMBL" id="JAACJS010000015">
    <property type="protein sequence ID" value="NCI50919.1"/>
    <property type="molecule type" value="Genomic_DNA"/>
</dbReference>
<dbReference type="Proteomes" id="UP000753802">
    <property type="component" value="Unassembled WGS sequence"/>
</dbReference>
<evidence type="ECO:0000313" key="1">
    <source>
        <dbReference type="EMBL" id="NCI50919.1"/>
    </source>
</evidence>
<evidence type="ECO:0008006" key="3">
    <source>
        <dbReference type="Google" id="ProtNLM"/>
    </source>
</evidence>
<name>A0ABW9ZV84_9BACT</name>
<evidence type="ECO:0000313" key="2">
    <source>
        <dbReference type="Proteomes" id="UP000753802"/>
    </source>
</evidence>
<comment type="caution">
    <text evidence="1">The sequence shown here is derived from an EMBL/GenBank/DDBJ whole genome shotgun (WGS) entry which is preliminary data.</text>
</comment>
<protein>
    <recommendedName>
        <fullName evidence="3">SAVED domain-containing protein</fullName>
    </recommendedName>
</protein>
<organism evidence="1 2">
    <name type="scientific">Sediminibacterium roseum</name>
    <dbReference type="NCBI Taxonomy" id="1978412"/>
    <lineage>
        <taxon>Bacteria</taxon>
        <taxon>Pseudomonadati</taxon>
        <taxon>Bacteroidota</taxon>
        <taxon>Chitinophagia</taxon>
        <taxon>Chitinophagales</taxon>
        <taxon>Chitinophagaceae</taxon>
        <taxon>Sediminibacterium</taxon>
    </lineage>
</organism>
<accession>A0ABW9ZV84</accession>
<dbReference type="RefSeq" id="WP_161819224.1">
    <property type="nucleotide sequence ID" value="NZ_JAACJS010000015.1"/>
</dbReference>
<gene>
    <name evidence="1" type="ORF">GWC95_13380</name>
</gene>
<reference evidence="1 2" key="1">
    <citation type="submission" date="2020-01" db="EMBL/GenBank/DDBJ databases">
        <title>Genome analysis.</title>
        <authorList>
            <person name="Wu S."/>
            <person name="Wang G."/>
        </authorList>
    </citation>
    <scope>NUCLEOTIDE SEQUENCE [LARGE SCALE GENOMIC DNA]</scope>
    <source>
        <strain evidence="1 2">SYL130</strain>
    </source>
</reference>
<proteinExistence type="predicted"/>
<sequence>MKEIDIEQLDYQIDINKSYLFFISPNYEDRSIGFLEEILKLSKKNFRVVVIKLQSHSYKIDILDDLKINLFNKSVERLKAAGINYNVVEIAYPDRYTPMKILHLKNDYLKDGDNVIFDISCIPKSVVVHVCEEFLGDEKLSDFSMAYSSPNSYPKIRYPQAIGEMKGILNHESINKLIDKYVQGTLITFPSDLGYSGQLIADQVARYNNFEQYLFVYMRRREPMSSYDAIAGNINLLGEAYKEWRNNVVNHFSIQDGFRKLEDVVNHIIDRVEQSERAGYLVLFAPFGPKPLIVGCYLLCKRLQEAGFGCEIVQESSFQYSSVYSLGLNKTYLFKIK</sequence>